<dbReference type="SUPFAM" id="SSF54495">
    <property type="entry name" value="UBC-like"/>
    <property type="match status" value="1"/>
</dbReference>
<dbReference type="KEGG" id="cre:CHLRE_07g342551v5"/>
<dbReference type="InParanoid" id="A0A2K3DKK5"/>
<dbReference type="PaxDb" id="3055-EDP03881"/>
<dbReference type="OrthoDB" id="543381at2759"/>
<dbReference type="RefSeq" id="XP_042922925.1">
    <property type="nucleotide sequence ID" value="XM_043064381.1"/>
</dbReference>
<dbReference type="GO" id="GO:0000209">
    <property type="term" value="P:protein polyubiquitination"/>
    <property type="evidence" value="ECO:0000318"/>
    <property type="project" value="GO_Central"/>
</dbReference>
<evidence type="ECO:0000313" key="2">
    <source>
        <dbReference type="EMBL" id="PNW81065.1"/>
    </source>
</evidence>
<protein>
    <recommendedName>
        <fullName evidence="1">UBC core domain-containing protein</fullName>
    </recommendedName>
</protein>
<feature type="domain" description="UBC core" evidence="1">
    <location>
        <begin position="11"/>
        <end position="135"/>
    </location>
</feature>
<reference evidence="2 3" key="1">
    <citation type="journal article" date="2007" name="Science">
        <title>The Chlamydomonas genome reveals the evolution of key animal and plant functions.</title>
        <authorList>
            <person name="Merchant S.S."/>
            <person name="Prochnik S.E."/>
            <person name="Vallon O."/>
            <person name="Harris E.H."/>
            <person name="Karpowicz S.J."/>
            <person name="Witman G.B."/>
            <person name="Terry A."/>
            <person name="Salamov A."/>
            <person name="Fritz-Laylin L.K."/>
            <person name="Marechal-Drouard L."/>
            <person name="Marshall W.F."/>
            <person name="Qu L.H."/>
            <person name="Nelson D.R."/>
            <person name="Sanderfoot A.A."/>
            <person name="Spalding M.H."/>
            <person name="Kapitonov V.V."/>
            <person name="Ren Q."/>
            <person name="Ferris P."/>
            <person name="Lindquist E."/>
            <person name="Shapiro H."/>
            <person name="Lucas S.M."/>
            <person name="Grimwood J."/>
            <person name="Schmutz J."/>
            <person name="Cardol P."/>
            <person name="Cerutti H."/>
            <person name="Chanfreau G."/>
            <person name="Chen C.L."/>
            <person name="Cognat V."/>
            <person name="Croft M.T."/>
            <person name="Dent R."/>
            <person name="Dutcher S."/>
            <person name="Fernandez E."/>
            <person name="Fukuzawa H."/>
            <person name="Gonzalez-Ballester D."/>
            <person name="Gonzalez-Halphen D."/>
            <person name="Hallmann A."/>
            <person name="Hanikenne M."/>
            <person name="Hippler M."/>
            <person name="Inwood W."/>
            <person name="Jabbari K."/>
            <person name="Kalanon M."/>
            <person name="Kuras R."/>
            <person name="Lefebvre P.A."/>
            <person name="Lemaire S.D."/>
            <person name="Lobanov A.V."/>
            <person name="Lohr M."/>
            <person name="Manuell A."/>
            <person name="Meier I."/>
            <person name="Mets L."/>
            <person name="Mittag M."/>
            <person name="Mittelmeier T."/>
            <person name="Moroney J.V."/>
            <person name="Moseley J."/>
            <person name="Napoli C."/>
            <person name="Nedelcu A.M."/>
            <person name="Niyogi K."/>
            <person name="Novoselov S.V."/>
            <person name="Paulsen I.T."/>
            <person name="Pazour G."/>
            <person name="Purton S."/>
            <person name="Ral J.P."/>
            <person name="Riano-Pachon D.M."/>
            <person name="Riekhof W."/>
            <person name="Rymarquis L."/>
            <person name="Schroda M."/>
            <person name="Stern D."/>
            <person name="Umen J."/>
            <person name="Willows R."/>
            <person name="Wilson N."/>
            <person name="Zimmer S.L."/>
            <person name="Allmer J."/>
            <person name="Balk J."/>
            <person name="Bisova K."/>
            <person name="Chen C.J."/>
            <person name="Elias M."/>
            <person name="Gendler K."/>
            <person name="Hauser C."/>
            <person name="Lamb M.R."/>
            <person name="Ledford H."/>
            <person name="Long J.C."/>
            <person name="Minagawa J."/>
            <person name="Page M.D."/>
            <person name="Pan J."/>
            <person name="Pootakham W."/>
            <person name="Roje S."/>
            <person name="Rose A."/>
            <person name="Stahlberg E."/>
            <person name="Terauchi A.M."/>
            <person name="Yang P."/>
            <person name="Ball S."/>
            <person name="Bowler C."/>
            <person name="Dieckmann C.L."/>
            <person name="Gladyshev V.N."/>
            <person name="Green P."/>
            <person name="Jorgensen R."/>
            <person name="Mayfield S."/>
            <person name="Mueller-Roeber B."/>
            <person name="Rajamani S."/>
            <person name="Sayre R.T."/>
            <person name="Brokstein P."/>
            <person name="Dubchak I."/>
            <person name="Goodstein D."/>
            <person name="Hornick L."/>
            <person name="Huang Y.W."/>
            <person name="Jhaveri J."/>
            <person name="Luo Y."/>
            <person name="Martinez D."/>
            <person name="Ngau W.C."/>
            <person name="Otillar B."/>
            <person name="Poliakov A."/>
            <person name="Porter A."/>
            <person name="Szajkowski L."/>
            <person name="Werner G."/>
            <person name="Zhou K."/>
            <person name="Grigoriev I.V."/>
            <person name="Rokhsar D.S."/>
            <person name="Grossman A.R."/>
        </authorList>
    </citation>
    <scope>NUCLEOTIDE SEQUENCE [LARGE SCALE GENOMIC DNA]</scope>
    <source>
        <strain evidence="3">CC-503</strain>
    </source>
</reference>
<dbReference type="Gramene" id="PNW81065">
    <property type="protein sequence ID" value="PNW81065"/>
    <property type="gene ID" value="CHLRE_07g342551v5"/>
</dbReference>
<dbReference type="GeneID" id="66054133"/>
<dbReference type="InterPro" id="IPR016135">
    <property type="entry name" value="UBQ-conjugating_enzyme/RWD"/>
</dbReference>
<gene>
    <name evidence="2" type="ORF">CHLRE_07g342551v5</name>
</gene>
<dbReference type="STRING" id="3055.A0A2K3DKK5"/>
<accession>A0A2K3DKK5</accession>
<dbReference type="GO" id="GO:0061631">
    <property type="term" value="F:ubiquitin conjugating enzyme activity"/>
    <property type="evidence" value="ECO:0000318"/>
    <property type="project" value="GO_Central"/>
</dbReference>
<dbReference type="ExpressionAtlas" id="A0A2K3DKK5">
    <property type="expression patterns" value="baseline and differential"/>
</dbReference>
<dbReference type="GO" id="GO:0005634">
    <property type="term" value="C:nucleus"/>
    <property type="evidence" value="ECO:0000318"/>
    <property type="project" value="GO_Central"/>
</dbReference>
<evidence type="ECO:0000259" key="1">
    <source>
        <dbReference type="PROSITE" id="PS50127"/>
    </source>
</evidence>
<dbReference type="Gene3D" id="3.10.110.10">
    <property type="entry name" value="Ubiquitin Conjugating Enzyme"/>
    <property type="match status" value="1"/>
</dbReference>
<organism evidence="2 3">
    <name type="scientific">Chlamydomonas reinhardtii</name>
    <name type="common">Chlamydomonas smithii</name>
    <dbReference type="NCBI Taxonomy" id="3055"/>
    <lineage>
        <taxon>Eukaryota</taxon>
        <taxon>Viridiplantae</taxon>
        <taxon>Chlorophyta</taxon>
        <taxon>core chlorophytes</taxon>
        <taxon>Chlorophyceae</taxon>
        <taxon>CS clade</taxon>
        <taxon>Chlamydomonadales</taxon>
        <taxon>Chlamydomonadaceae</taxon>
        <taxon>Chlamydomonas</taxon>
    </lineage>
</organism>
<dbReference type="EMBL" id="CM008968">
    <property type="protein sequence ID" value="PNW81065.1"/>
    <property type="molecule type" value="Genomic_DNA"/>
</dbReference>
<proteinExistence type="predicted"/>
<keyword evidence="3" id="KW-1185">Reference proteome</keyword>
<dbReference type="AlphaFoldDB" id="A0A2K3DKK5"/>
<name>A0A2K3DKK5_CHLRE</name>
<dbReference type="InterPro" id="IPR000608">
    <property type="entry name" value="UBC"/>
</dbReference>
<dbReference type="Pfam" id="PF00179">
    <property type="entry name" value="UQ_con"/>
    <property type="match status" value="1"/>
</dbReference>
<dbReference type="PROSITE" id="PS50127">
    <property type="entry name" value="UBC_2"/>
    <property type="match status" value="1"/>
</dbReference>
<dbReference type="Proteomes" id="UP000006906">
    <property type="component" value="Chromosome 7"/>
</dbReference>
<sequence length="135" mass="15128">MGDAPAKPTASAVRRLQRDLRQWERDYEELGLPVLLHQLEAQDWLARLAINMAPKEGPFAGCVFHLHATFPPDYPHAPPDVRLMEAPPGFDHPNLFAGWSSALTREREGFYICLDMIKPNSVGPYKLAVTRALAP</sequence>
<evidence type="ECO:0000313" key="3">
    <source>
        <dbReference type="Proteomes" id="UP000006906"/>
    </source>
</evidence>